<feature type="domain" description="Core-binding (CB)" evidence="7">
    <location>
        <begin position="1"/>
        <end position="102"/>
    </location>
</feature>
<comment type="similarity">
    <text evidence="1">Belongs to the 'phage' integrase family.</text>
</comment>
<dbReference type="Gene3D" id="1.10.150.130">
    <property type="match status" value="1"/>
</dbReference>
<dbReference type="Pfam" id="PF02899">
    <property type="entry name" value="Phage_int_SAM_1"/>
    <property type="match status" value="1"/>
</dbReference>
<dbReference type="InterPro" id="IPR011010">
    <property type="entry name" value="DNA_brk_join_enz"/>
</dbReference>
<keyword evidence="3 5" id="KW-0238">DNA-binding</keyword>
<evidence type="ECO:0000259" key="6">
    <source>
        <dbReference type="PROSITE" id="PS51898"/>
    </source>
</evidence>
<accession>A0ABW5S6F6</accession>
<reference evidence="9" key="1">
    <citation type="journal article" date="2019" name="Int. J. Syst. Evol. Microbiol.">
        <title>The Global Catalogue of Microorganisms (GCM) 10K type strain sequencing project: providing services to taxonomists for standard genome sequencing and annotation.</title>
        <authorList>
            <consortium name="The Broad Institute Genomics Platform"/>
            <consortium name="The Broad Institute Genome Sequencing Center for Infectious Disease"/>
            <person name="Wu L."/>
            <person name="Ma J."/>
        </authorList>
    </citation>
    <scope>NUCLEOTIDE SEQUENCE [LARGE SCALE GENOMIC DNA]</scope>
    <source>
        <strain evidence="9">TISTR 2466</strain>
    </source>
</reference>
<protein>
    <submittedName>
        <fullName evidence="8">Tyrosine-type recombinase/integrase</fullName>
    </submittedName>
</protein>
<evidence type="ECO:0000256" key="5">
    <source>
        <dbReference type="PROSITE-ProRule" id="PRU01248"/>
    </source>
</evidence>
<dbReference type="InterPro" id="IPR004107">
    <property type="entry name" value="Integrase_SAM-like_N"/>
</dbReference>
<dbReference type="InterPro" id="IPR044068">
    <property type="entry name" value="CB"/>
</dbReference>
<evidence type="ECO:0000259" key="7">
    <source>
        <dbReference type="PROSITE" id="PS51900"/>
    </source>
</evidence>
<keyword evidence="2" id="KW-0229">DNA integration</keyword>
<keyword evidence="4" id="KW-0233">DNA recombination</keyword>
<feature type="domain" description="Tyr recombinase" evidence="6">
    <location>
        <begin position="123"/>
        <end position="303"/>
    </location>
</feature>
<dbReference type="PANTHER" id="PTHR30349">
    <property type="entry name" value="PHAGE INTEGRASE-RELATED"/>
    <property type="match status" value="1"/>
</dbReference>
<dbReference type="Gene3D" id="1.10.443.10">
    <property type="entry name" value="Intergrase catalytic core"/>
    <property type="match status" value="1"/>
</dbReference>
<dbReference type="PANTHER" id="PTHR30349:SF64">
    <property type="entry name" value="PROPHAGE INTEGRASE INTD-RELATED"/>
    <property type="match status" value="1"/>
</dbReference>
<organism evidence="8 9">
    <name type="scientific">Sporolactobacillus shoreicorticis</name>
    <dbReference type="NCBI Taxonomy" id="1923877"/>
    <lineage>
        <taxon>Bacteria</taxon>
        <taxon>Bacillati</taxon>
        <taxon>Bacillota</taxon>
        <taxon>Bacilli</taxon>
        <taxon>Bacillales</taxon>
        <taxon>Sporolactobacillaceae</taxon>
        <taxon>Sporolactobacillus</taxon>
    </lineage>
</organism>
<evidence type="ECO:0000313" key="8">
    <source>
        <dbReference type="EMBL" id="MFD2695351.1"/>
    </source>
</evidence>
<dbReference type="RefSeq" id="WP_373689438.1">
    <property type="nucleotide sequence ID" value="NZ_JAMXWM010000014.1"/>
</dbReference>
<dbReference type="SUPFAM" id="SSF56349">
    <property type="entry name" value="DNA breaking-rejoining enzymes"/>
    <property type="match status" value="1"/>
</dbReference>
<evidence type="ECO:0000256" key="2">
    <source>
        <dbReference type="ARBA" id="ARBA00022908"/>
    </source>
</evidence>
<dbReference type="CDD" id="cd00397">
    <property type="entry name" value="DNA_BRE_C"/>
    <property type="match status" value="1"/>
</dbReference>
<evidence type="ECO:0000256" key="1">
    <source>
        <dbReference type="ARBA" id="ARBA00008857"/>
    </source>
</evidence>
<name>A0ABW5S6F6_9BACL</name>
<proteinExistence type="inferred from homology"/>
<dbReference type="InterPro" id="IPR010998">
    <property type="entry name" value="Integrase_recombinase_N"/>
</dbReference>
<keyword evidence="9" id="KW-1185">Reference proteome</keyword>
<evidence type="ECO:0000313" key="9">
    <source>
        <dbReference type="Proteomes" id="UP001597399"/>
    </source>
</evidence>
<dbReference type="InterPro" id="IPR013762">
    <property type="entry name" value="Integrase-like_cat_sf"/>
</dbReference>
<dbReference type="Proteomes" id="UP001597399">
    <property type="component" value="Unassembled WGS sequence"/>
</dbReference>
<dbReference type="PROSITE" id="PS51900">
    <property type="entry name" value="CB"/>
    <property type="match status" value="1"/>
</dbReference>
<dbReference type="EMBL" id="JBHUMQ010000042">
    <property type="protein sequence ID" value="MFD2695351.1"/>
    <property type="molecule type" value="Genomic_DNA"/>
</dbReference>
<dbReference type="InterPro" id="IPR002104">
    <property type="entry name" value="Integrase_catalytic"/>
</dbReference>
<evidence type="ECO:0000256" key="4">
    <source>
        <dbReference type="ARBA" id="ARBA00023172"/>
    </source>
</evidence>
<dbReference type="PROSITE" id="PS51898">
    <property type="entry name" value="TYR_RECOMBINASE"/>
    <property type="match status" value="1"/>
</dbReference>
<comment type="caution">
    <text evidence="8">The sequence shown here is derived from an EMBL/GenBank/DDBJ whole genome shotgun (WGS) entry which is preliminary data.</text>
</comment>
<dbReference type="InterPro" id="IPR050090">
    <property type="entry name" value="Tyrosine_recombinase_XerCD"/>
</dbReference>
<dbReference type="Pfam" id="PF00589">
    <property type="entry name" value="Phage_integrase"/>
    <property type="match status" value="1"/>
</dbReference>
<gene>
    <name evidence="8" type="ORF">ACFSUE_17235</name>
</gene>
<sequence length="316" mass="37297">MLYCTSKNLSRKTMMSYEQALKLFFNYMENEFQIDEVAKVEKIHIQKYIQHLKQRGKYSAVSNPETTKINHPDKRTDYKKELSMTTIANYVRDLKVFFNYLFSEEEVLVRNPVKKIPSIKPERKVKRLISDDDFIKVMNQFDIVTFHGYRNYTVCLLIFDTGVRIGEALNIKVADLDFNHKSLVVTNPKNKKQRYVFFSMAMMKHLKRWIKFWDRYADSEWLFPTKRGTKLEERNFEYALRAAGKKANVPIHPHLLRNNFAKRYLLNGGDLATLSVILGHSSVDVTKKAYLDFSDQEIGQIYQHFSPLSHLTKKLK</sequence>
<evidence type="ECO:0000256" key="3">
    <source>
        <dbReference type="ARBA" id="ARBA00023125"/>
    </source>
</evidence>